<dbReference type="HOGENOM" id="CLU_2859351_0_0_6"/>
<keyword evidence="2" id="KW-1185">Reference proteome</keyword>
<reference evidence="2" key="1">
    <citation type="submission" date="2014-07" db="EMBL/GenBank/DDBJ databases">
        <authorList>
            <person name="Santos-Garcia D."/>
        </authorList>
    </citation>
    <scope>NUCLEOTIDE SEQUENCE [LARGE SCALE GENOMIC DNA]</scope>
</reference>
<dbReference type="EMBL" id="LM655252">
    <property type="protein sequence ID" value="CDZ16607.1"/>
    <property type="molecule type" value="Genomic_DNA"/>
</dbReference>
<evidence type="ECO:0000313" key="2">
    <source>
        <dbReference type="Proteomes" id="UP000032420"/>
    </source>
</evidence>
<dbReference type="AlphaFoldDB" id="A0A078KEY9"/>
<sequence length="64" mass="7991">MKKIISIKIFLFTYKIKFIISLRILNYINAFQIFKKLNIYKILYNFIINKYILKINDQLFIYYI</sequence>
<dbReference type="Proteomes" id="UP000032420">
    <property type="component" value="Chromosome I"/>
</dbReference>
<accession>A0A078KEY9</accession>
<proteinExistence type="predicted"/>
<dbReference type="KEGG" id="eme:CEM_368"/>
<protein>
    <submittedName>
        <fullName evidence="1">Uncharacterized protein</fullName>
    </submittedName>
</protein>
<name>A0A078KEY9_9GAMM</name>
<organism evidence="1 2">
    <name type="scientific">Candidatus Johnevansia muelleri</name>
    <dbReference type="NCBI Taxonomy" id="1495769"/>
    <lineage>
        <taxon>Bacteria</taxon>
        <taxon>Pseudomonadati</taxon>
        <taxon>Pseudomonadota</taxon>
        <taxon>Gammaproteobacteria</taxon>
        <taxon>Candidatus Johnevansiales</taxon>
        <taxon>Candidatus Johnevansiaceae</taxon>
        <taxon>Candidatus Johnevansia</taxon>
    </lineage>
</organism>
<evidence type="ECO:0000313" key="1">
    <source>
        <dbReference type="EMBL" id="CDZ16607.1"/>
    </source>
</evidence>
<gene>
    <name evidence="1" type="ORF">CEM_368</name>
</gene>
<dbReference type="STRING" id="1495769.CEM_368"/>